<name>A0A382NUN3_9ZZZZ</name>
<feature type="domain" description="EamA" evidence="2">
    <location>
        <begin position="3"/>
        <end position="136"/>
    </location>
</feature>
<dbReference type="AlphaFoldDB" id="A0A382NUN3"/>
<dbReference type="EMBL" id="UINC01102891">
    <property type="protein sequence ID" value="SVC64859.1"/>
    <property type="molecule type" value="Genomic_DNA"/>
</dbReference>
<feature type="transmembrane region" description="Helical" evidence="1">
    <location>
        <begin position="96"/>
        <end position="113"/>
    </location>
</feature>
<dbReference type="InterPro" id="IPR000620">
    <property type="entry name" value="EamA_dom"/>
</dbReference>
<dbReference type="PANTHER" id="PTHR22911:SF137">
    <property type="entry name" value="SOLUTE CARRIER FAMILY 35 MEMBER G2-RELATED"/>
    <property type="match status" value="1"/>
</dbReference>
<feature type="domain" description="EamA" evidence="2">
    <location>
        <begin position="157"/>
        <end position="295"/>
    </location>
</feature>
<feature type="transmembrane region" description="Helical" evidence="1">
    <location>
        <begin position="278"/>
        <end position="296"/>
    </location>
</feature>
<proteinExistence type="predicted"/>
<gene>
    <name evidence="3" type="ORF">METZ01_LOCUS317713</name>
</gene>
<reference evidence="3" key="1">
    <citation type="submission" date="2018-05" db="EMBL/GenBank/DDBJ databases">
        <authorList>
            <person name="Lanie J.A."/>
            <person name="Ng W.-L."/>
            <person name="Kazmierczak K.M."/>
            <person name="Andrzejewski T.M."/>
            <person name="Davidsen T.M."/>
            <person name="Wayne K.J."/>
            <person name="Tettelin H."/>
            <person name="Glass J.I."/>
            <person name="Rusch D."/>
            <person name="Podicherti R."/>
            <person name="Tsui H.-C.T."/>
            <person name="Winkler M.E."/>
        </authorList>
    </citation>
    <scope>NUCLEOTIDE SEQUENCE</scope>
</reference>
<organism evidence="3">
    <name type="scientific">marine metagenome</name>
    <dbReference type="NCBI Taxonomy" id="408172"/>
    <lineage>
        <taxon>unclassified sequences</taxon>
        <taxon>metagenomes</taxon>
        <taxon>ecological metagenomes</taxon>
    </lineage>
</organism>
<keyword evidence="1" id="KW-1133">Transmembrane helix</keyword>
<feature type="transmembrane region" description="Helical" evidence="1">
    <location>
        <begin position="219"/>
        <end position="244"/>
    </location>
</feature>
<sequence length="297" mass="32193">MTIYYIIAILAALSWAFASLISADLTREIGALAFNRIRLFFVSLMLIGYTTYIGTWHTLNTNTLTIILISGVIGIFLGDSLLFMALQRIGPRRNNILFALAAPFTVLLNIVLLNEIMSLLNLIGCIGVFCGVVIAIMYGRTKNNEHRWEMIEGSLSIGIIMGILAALCQAIGLIMMKPILVSGVDPIASAALRTTISFVLLSSTFLIKSPNFISKNQINFFIIIKTIISGFLGMALGMSLLLIALQNADAGIVATLSSTSPIMILFLIWLLTNKIPSLGAWIGTIIALVGTGLIFVY</sequence>
<dbReference type="PANTHER" id="PTHR22911">
    <property type="entry name" value="ACYL-MALONYL CONDENSING ENZYME-RELATED"/>
    <property type="match status" value="1"/>
</dbReference>
<dbReference type="GO" id="GO:0016020">
    <property type="term" value="C:membrane"/>
    <property type="evidence" value="ECO:0007669"/>
    <property type="project" value="InterPro"/>
</dbReference>
<protein>
    <recommendedName>
        <fullName evidence="2">EamA domain-containing protein</fullName>
    </recommendedName>
</protein>
<accession>A0A382NUN3</accession>
<feature type="transmembrane region" description="Helical" evidence="1">
    <location>
        <begin position="63"/>
        <end position="84"/>
    </location>
</feature>
<dbReference type="SUPFAM" id="SSF103481">
    <property type="entry name" value="Multidrug resistance efflux transporter EmrE"/>
    <property type="match status" value="2"/>
</dbReference>
<evidence type="ECO:0000256" key="1">
    <source>
        <dbReference type="SAM" id="Phobius"/>
    </source>
</evidence>
<feature type="transmembrane region" description="Helical" evidence="1">
    <location>
        <begin position="250"/>
        <end position="271"/>
    </location>
</feature>
<keyword evidence="1" id="KW-0472">Membrane</keyword>
<dbReference type="InterPro" id="IPR037185">
    <property type="entry name" value="EmrE-like"/>
</dbReference>
<feature type="transmembrane region" description="Helical" evidence="1">
    <location>
        <begin position="187"/>
        <end position="207"/>
    </location>
</feature>
<feature type="transmembrane region" description="Helical" evidence="1">
    <location>
        <begin position="119"/>
        <end position="139"/>
    </location>
</feature>
<keyword evidence="1" id="KW-0812">Transmembrane</keyword>
<evidence type="ECO:0000313" key="3">
    <source>
        <dbReference type="EMBL" id="SVC64859.1"/>
    </source>
</evidence>
<feature type="transmembrane region" description="Helical" evidence="1">
    <location>
        <begin position="6"/>
        <end position="25"/>
    </location>
</feature>
<feature type="transmembrane region" description="Helical" evidence="1">
    <location>
        <begin position="37"/>
        <end position="57"/>
    </location>
</feature>
<dbReference type="Pfam" id="PF00892">
    <property type="entry name" value="EamA"/>
    <property type="match status" value="2"/>
</dbReference>
<feature type="transmembrane region" description="Helical" evidence="1">
    <location>
        <begin position="151"/>
        <end position="175"/>
    </location>
</feature>
<evidence type="ECO:0000259" key="2">
    <source>
        <dbReference type="Pfam" id="PF00892"/>
    </source>
</evidence>